<organism evidence="1 2">
    <name type="scientific">Sporolactobacillus mangiferae</name>
    <dbReference type="NCBI Taxonomy" id="2940498"/>
    <lineage>
        <taxon>Bacteria</taxon>
        <taxon>Bacillati</taxon>
        <taxon>Bacillota</taxon>
        <taxon>Bacilli</taxon>
        <taxon>Bacillales</taxon>
        <taxon>Sporolactobacillaceae</taxon>
        <taxon>Sporolactobacillus</taxon>
    </lineage>
</organism>
<comment type="caution">
    <text evidence="1">The sequence shown here is derived from an EMBL/GenBank/DDBJ whole genome shotgun (WGS) entry which is preliminary data.</text>
</comment>
<protein>
    <submittedName>
        <fullName evidence="1">Uncharacterized protein</fullName>
    </submittedName>
</protein>
<dbReference type="Proteomes" id="UP001203004">
    <property type="component" value="Unassembled WGS sequence"/>
</dbReference>
<accession>A0ABT0MCQ8</accession>
<keyword evidence="2" id="KW-1185">Reference proteome</keyword>
<proteinExistence type="predicted"/>
<reference evidence="1 2" key="1">
    <citation type="submission" date="2022-05" db="EMBL/GenBank/DDBJ databases">
        <title>Sporolactobacillus sp nov CPB3-1, isolated from tree bark (Mangifera indica L.).</title>
        <authorList>
            <person name="Phuengjayaem S."/>
            <person name="Tanasupawat S."/>
        </authorList>
    </citation>
    <scope>NUCLEOTIDE SEQUENCE [LARGE SCALE GENOMIC DNA]</scope>
    <source>
        <strain evidence="1 2">CPB3-1</strain>
    </source>
</reference>
<dbReference type="RefSeq" id="WP_249102602.1">
    <property type="nucleotide sequence ID" value="NZ_JAMAST010000019.1"/>
</dbReference>
<name>A0ABT0MCQ8_9BACL</name>
<sequence>MFTRMKNTQIDDCLDLYLLAKRLRDSEWQEEIRLKLAGLTGGTDKHGQETERALQEQFVSVNRRILYLYRQIRELNGRATDQMSAELFALKHRRIELGKEIDRLKLQNPSVCK</sequence>
<dbReference type="EMBL" id="JAMAST010000019">
    <property type="protein sequence ID" value="MCL1632643.1"/>
    <property type="molecule type" value="Genomic_DNA"/>
</dbReference>
<gene>
    <name evidence="1" type="ORF">M3N64_12010</name>
</gene>
<evidence type="ECO:0000313" key="1">
    <source>
        <dbReference type="EMBL" id="MCL1632643.1"/>
    </source>
</evidence>
<evidence type="ECO:0000313" key="2">
    <source>
        <dbReference type="Proteomes" id="UP001203004"/>
    </source>
</evidence>